<dbReference type="InterPro" id="IPR002893">
    <property type="entry name" value="Znf_MYND"/>
</dbReference>
<dbReference type="AlphaFoldDB" id="K0T3I4"/>
<evidence type="ECO:0000256" key="1">
    <source>
        <dbReference type="ARBA" id="ARBA00022723"/>
    </source>
</evidence>
<feature type="region of interest" description="Disordered" evidence="5">
    <location>
        <begin position="80"/>
        <end position="116"/>
    </location>
</feature>
<accession>K0T3I4</accession>
<keyword evidence="1" id="KW-0479">Metal-binding</keyword>
<evidence type="ECO:0000256" key="5">
    <source>
        <dbReference type="SAM" id="MobiDB-lite"/>
    </source>
</evidence>
<feature type="compositionally biased region" description="Polar residues" evidence="5">
    <location>
        <begin position="287"/>
        <end position="303"/>
    </location>
</feature>
<keyword evidence="3" id="KW-0862">Zinc</keyword>
<dbReference type="PROSITE" id="PS01360">
    <property type="entry name" value="ZF_MYND_1"/>
    <property type="match status" value="1"/>
</dbReference>
<name>K0T3I4_THAOC</name>
<evidence type="ECO:0000256" key="4">
    <source>
        <dbReference type="PROSITE-ProRule" id="PRU00134"/>
    </source>
</evidence>
<proteinExistence type="predicted"/>
<feature type="domain" description="MYND-type" evidence="6">
    <location>
        <begin position="407"/>
        <end position="453"/>
    </location>
</feature>
<feature type="region of interest" description="Disordered" evidence="5">
    <location>
        <begin position="1"/>
        <end position="26"/>
    </location>
</feature>
<feature type="region of interest" description="Disordered" evidence="5">
    <location>
        <begin position="282"/>
        <end position="303"/>
    </location>
</feature>
<dbReference type="OrthoDB" id="432970at2759"/>
<dbReference type="PROSITE" id="PS50865">
    <property type="entry name" value="ZF_MYND_2"/>
    <property type="match status" value="1"/>
</dbReference>
<dbReference type="Pfam" id="PF01753">
    <property type="entry name" value="zf-MYND"/>
    <property type="match status" value="1"/>
</dbReference>
<comment type="caution">
    <text evidence="7">The sequence shown here is derived from an EMBL/GenBank/DDBJ whole genome shotgun (WGS) entry which is preliminary data.</text>
</comment>
<protein>
    <recommendedName>
        <fullName evidence="6">MYND-type domain-containing protein</fullName>
    </recommendedName>
</protein>
<dbReference type="SUPFAM" id="SSF144232">
    <property type="entry name" value="HIT/MYND zinc finger-like"/>
    <property type="match status" value="1"/>
</dbReference>
<evidence type="ECO:0000313" key="8">
    <source>
        <dbReference type="Proteomes" id="UP000266841"/>
    </source>
</evidence>
<keyword evidence="8" id="KW-1185">Reference proteome</keyword>
<gene>
    <name evidence="7" type="ORF">THAOC_05185</name>
</gene>
<dbReference type="Gene3D" id="6.10.140.2220">
    <property type="match status" value="1"/>
</dbReference>
<evidence type="ECO:0000256" key="2">
    <source>
        <dbReference type="ARBA" id="ARBA00022771"/>
    </source>
</evidence>
<reference evidence="7 8" key="1">
    <citation type="journal article" date="2012" name="Genome Biol.">
        <title>Genome and low-iron response of an oceanic diatom adapted to chronic iron limitation.</title>
        <authorList>
            <person name="Lommer M."/>
            <person name="Specht M."/>
            <person name="Roy A.S."/>
            <person name="Kraemer L."/>
            <person name="Andreson R."/>
            <person name="Gutowska M.A."/>
            <person name="Wolf J."/>
            <person name="Bergner S.V."/>
            <person name="Schilhabel M.B."/>
            <person name="Klostermeier U.C."/>
            <person name="Beiko R.G."/>
            <person name="Rosenstiel P."/>
            <person name="Hippler M."/>
            <person name="Laroche J."/>
        </authorList>
    </citation>
    <scope>NUCLEOTIDE SEQUENCE [LARGE SCALE GENOMIC DNA]</scope>
    <source>
        <strain evidence="7 8">CCMP1005</strain>
    </source>
</reference>
<keyword evidence="2 4" id="KW-0863">Zinc-finger</keyword>
<dbReference type="GO" id="GO:0008270">
    <property type="term" value="F:zinc ion binding"/>
    <property type="evidence" value="ECO:0007669"/>
    <property type="project" value="UniProtKB-KW"/>
</dbReference>
<evidence type="ECO:0000259" key="6">
    <source>
        <dbReference type="PROSITE" id="PS50865"/>
    </source>
</evidence>
<organism evidence="7 8">
    <name type="scientific">Thalassiosira oceanica</name>
    <name type="common">Marine diatom</name>
    <dbReference type="NCBI Taxonomy" id="159749"/>
    <lineage>
        <taxon>Eukaryota</taxon>
        <taxon>Sar</taxon>
        <taxon>Stramenopiles</taxon>
        <taxon>Ochrophyta</taxon>
        <taxon>Bacillariophyta</taxon>
        <taxon>Coscinodiscophyceae</taxon>
        <taxon>Thalassiosirophycidae</taxon>
        <taxon>Thalassiosirales</taxon>
        <taxon>Thalassiosiraceae</taxon>
        <taxon>Thalassiosira</taxon>
    </lineage>
</organism>
<evidence type="ECO:0000313" key="7">
    <source>
        <dbReference type="EMBL" id="EJK73198.1"/>
    </source>
</evidence>
<dbReference type="EMBL" id="AGNL01004698">
    <property type="protein sequence ID" value="EJK73198.1"/>
    <property type="molecule type" value="Genomic_DNA"/>
</dbReference>
<evidence type="ECO:0000256" key="3">
    <source>
        <dbReference type="ARBA" id="ARBA00022833"/>
    </source>
</evidence>
<sequence length="462" mass="50318">MLRLSSPMDMSNKKSRRNKTASNNSKGFGIDSVKKLWKAAGTAIDNHLVDEAWSFDDAKEMTKSDKYSSAHADFVRNGAAVERQSPLSEHEDDFISIGGSTEETSETDNRTYSTSAYSTSAGTRTARINGILSCSPRFLASRKEYKESRTPHACSSGGFIGQMMESAGEFLVDANAMCADSFRSVNQTCNEKMNETCGSMKHTNDDTEALNASFSQKVATNLQGVLEQGIEAVANFRNCTPPNKGTAKCVSPNSTEDPDMDPGVVMDDQLNALLNEANINASFSKGEPNSTQKSPPKSNSASIFRQNASPTMVDEFHDNTAKFHDDPINDGTFGGFEPFNHTEGPKMQRNLIFQDLLESEKENVKPCNAKKQTLKPKQSHDAIFLTSKTDSAGFPIERAKTDCLPICNNCGKGGETDPVAAKALKLCSQCQSAYYCSVDCQKEAWILGHHGVCVPVGKARRL</sequence>
<dbReference type="Proteomes" id="UP000266841">
    <property type="component" value="Unassembled WGS sequence"/>
</dbReference>